<dbReference type="InterPro" id="IPR051048">
    <property type="entry name" value="Peptidase_S8/S53_subtilisin"/>
</dbReference>
<reference evidence="6" key="1">
    <citation type="submission" date="2018-05" db="EMBL/GenBank/DDBJ databases">
        <authorList>
            <person name="Lanie J.A."/>
            <person name="Ng W.-L."/>
            <person name="Kazmierczak K.M."/>
            <person name="Andrzejewski T.M."/>
            <person name="Davidsen T.M."/>
            <person name="Wayne K.J."/>
            <person name="Tettelin H."/>
            <person name="Glass J.I."/>
            <person name="Rusch D."/>
            <person name="Podicherti R."/>
            <person name="Tsui H.-C.T."/>
            <person name="Winkler M.E."/>
        </authorList>
    </citation>
    <scope>NUCLEOTIDE SEQUENCE</scope>
</reference>
<dbReference type="PANTHER" id="PTHR43399">
    <property type="entry name" value="SUBTILISIN-RELATED"/>
    <property type="match status" value="1"/>
</dbReference>
<evidence type="ECO:0000259" key="5">
    <source>
        <dbReference type="Pfam" id="PF00082"/>
    </source>
</evidence>
<evidence type="ECO:0000256" key="3">
    <source>
        <dbReference type="ARBA" id="ARBA00022801"/>
    </source>
</evidence>
<dbReference type="InterPro" id="IPR036852">
    <property type="entry name" value="Peptidase_S8/S53_dom_sf"/>
</dbReference>
<dbReference type="InterPro" id="IPR015500">
    <property type="entry name" value="Peptidase_S8_subtilisin-rel"/>
</dbReference>
<dbReference type="InterPro" id="IPR022398">
    <property type="entry name" value="Peptidase_S8_His-AS"/>
</dbReference>
<protein>
    <recommendedName>
        <fullName evidence="5">Peptidase S8/S53 domain-containing protein</fullName>
    </recommendedName>
</protein>
<proteinExistence type="inferred from homology"/>
<dbReference type="PROSITE" id="PS00137">
    <property type="entry name" value="SUBTILASE_HIS"/>
    <property type="match status" value="1"/>
</dbReference>
<dbReference type="PRINTS" id="PR00723">
    <property type="entry name" value="SUBTILISIN"/>
</dbReference>
<evidence type="ECO:0000313" key="6">
    <source>
        <dbReference type="EMBL" id="SVA94034.1"/>
    </source>
</evidence>
<keyword evidence="2" id="KW-0645">Protease</keyword>
<dbReference type="SUPFAM" id="SSF52743">
    <property type="entry name" value="Subtilisin-like"/>
    <property type="match status" value="1"/>
</dbReference>
<feature type="non-terminal residue" evidence="6">
    <location>
        <position position="679"/>
    </location>
</feature>
<keyword evidence="3" id="KW-0378">Hydrolase</keyword>
<dbReference type="Pfam" id="PF00082">
    <property type="entry name" value="Peptidase_S8"/>
    <property type="match status" value="1"/>
</dbReference>
<sequence>MKYISQKLILLIFCIPLLFAKQEYRKDQFIIYFNNGCGELESYNQEQIDQIFNNYTKEYDVKEIIKQFKNARGSDFYNDIYLNRYFIMKMKHYRADIQNIKSQFEDLDCVDNTQLIYAVKPDYIPNDQYWNQQWYLPNIDADLAYDLWNIDGGEIPGTIDGGEIIVAVPDIFLDWDHSDLVENIWQNIGEDADGDGVVLVQDGNNWIFDPDDENGFDDDGDGHIDNFIGWDIPNDDNDPTPPNNVQDHGTLVAGCVSAATNNNIGIASVGWSVRIMAMNVAENDGTIWSNNSDEGMLTAAQMGATVINSSWGHEGGGNQNVVNTIYNNYGAIIVTSAGNEIDISADDMWPASADNVITVTATGPNDNFGCWATVGESVDLAAPGENIRTTNVSGSYATVDGTSFSSPITAGAIALVWSRFPGASKETIISKIIDNTDYFSDMDGSCQGNSLVGMLGSGRLNVHKALSSGLFPSLSVAQLNYIGDSDGDGVFNPGDTIKVKIIVANEAGWADGVNVIATLSTIDPRLTIIDDTIDFSDQIVPAGGSAFTLLDNFQISASNEAALGPIPCDINLVAGSSEPYYEENIEISIELSLNQKGFPTDNYTIKSSPIIADLDGNGTREIYFGSDNGNMYATMIGGLDVAGFPFETGDDVRSSPAVGDVDGDGQEELVFGSKDGNLY</sequence>
<gene>
    <name evidence="6" type="ORF">METZ01_LOCUS146888</name>
</gene>
<evidence type="ECO:0000256" key="4">
    <source>
        <dbReference type="ARBA" id="ARBA00022825"/>
    </source>
</evidence>
<dbReference type="GO" id="GO:0004252">
    <property type="term" value="F:serine-type endopeptidase activity"/>
    <property type="evidence" value="ECO:0007669"/>
    <property type="project" value="InterPro"/>
</dbReference>
<dbReference type="PROSITE" id="PS51892">
    <property type="entry name" value="SUBTILASE"/>
    <property type="match status" value="1"/>
</dbReference>
<dbReference type="GO" id="GO:0006508">
    <property type="term" value="P:proteolysis"/>
    <property type="evidence" value="ECO:0007669"/>
    <property type="project" value="UniProtKB-KW"/>
</dbReference>
<feature type="domain" description="Peptidase S8/S53" evidence="5">
    <location>
        <begin position="162"/>
        <end position="436"/>
    </location>
</feature>
<dbReference type="EMBL" id="UINC01023084">
    <property type="protein sequence ID" value="SVA94034.1"/>
    <property type="molecule type" value="Genomic_DNA"/>
</dbReference>
<keyword evidence="4" id="KW-0720">Serine protease</keyword>
<dbReference type="PANTHER" id="PTHR43399:SF4">
    <property type="entry name" value="CELL WALL-ASSOCIATED PROTEASE"/>
    <property type="match status" value="1"/>
</dbReference>
<name>A0A381ZY61_9ZZZZ</name>
<evidence type="ECO:0000256" key="1">
    <source>
        <dbReference type="ARBA" id="ARBA00011073"/>
    </source>
</evidence>
<dbReference type="AlphaFoldDB" id="A0A381ZY61"/>
<dbReference type="Gene3D" id="3.40.50.200">
    <property type="entry name" value="Peptidase S8/S53 domain"/>
    <property type="match status" value="1"/>
</dbReference>
<dbReference type="PROSITE" id="PS00138">
    <property type="entry name" value="SUBTILASE_SER"/>
    <property type="match status" value="1"/>
</dbReference>
<accession>A0A381ZY61</accession>
<dbReference type="InterPro" id="IPR023828">
    <property type="entry name" value="Peptidase_S8_Ser-AS"/>
</dbReference>
<dbReference type="InterPro" id="IPR000209">
    <property type="entry name" value="Peptidase_S8/S53_dom"/>
</dbReference>
<comment type="similarity">
    <text evidence="1">Belongs to the peptidase S8 family.</text>
</comment>
<organism evidence="6">
    <name type="scientific">marine metagenome</name>
    <dbReference type="NCBI Taxonomy" id="408172"/>
    <lineage>
        <taxon>unclassified sequences</taxon>
        <taxon>metagenomes</taxon>
        <taxon>ecological metagenomes</taxon>
    </lineage>
</organism>
<evidence type="ECO:0000256" key="2">
    <source>
        <dbReference type="ARBA" id="ARBA00022670"/>
    </source>
</evidence>